<dbReference type="InterPro" id="IPR016137">
    <property type="entry name" value="RGS"/>
</dbReference>
<evidence type="ECO:0000256" key="1">
    <source>
        <dbReference type="SAM" id="Coils"/>
    </source>
</evidence>
<dbReference type="EMBL" id="JAOAOG010000163">
    <property type="protein sequence ID" value="KAJ6244538.1"/>
    <property type="molecule type" value="Genomic_DNA"/>
</dbReference>
<dbReference type="Proteomes" id="UP001150062">
    <property type="component" value="Unassembled WGS sequence"/>
</dbReference>
<feature type="coiled-coil region" evidence="1">
    <location>
        <begin position="170"/>
        <end position="197"/>
    </location>
</feature>
<comment type="caution">
    <text evidence="3">The sequence shown here is derived from an EMBL/GenBank/DDBJ whole genome shotgun (WGS) entry which is preliminary data.</text>
</comment>
<dbReference type="PROSITE" id="PS50132">
    <property type="entry name" value="RGS"/>
    <property type="match status" value="1"/>
</dbReference>
<evidence type="ECO:0000313" key="3">
    <source>
        <dbReference type="EMBL" id="KAJ6244538.1"/>
    </source>
</evidence>
<dbReference type="Pfam" id="PF00615">
    <property type="entry name" value="RGS"/>
    <property type="match status" value="1"/>
</dbReference>
<dbReference type="SMART" id="SM00315">
    <property type="entry name" value="RGS"/>
    <property type="match status" value="1"/>
</dbReference>
<keyword evidence="4" id="KW-1185">Reference proteome</keyword>
<sequence>MGNEIHHENSQQQKLSSKAFKKLTKKRLVANTPILFIDQYQRVIQLNTKVSQILNRKMEEIFGAKIESLSPKKQIHYGDESVECLKKQTQKLLATKQETLKIIWSFLGVNFQSKKDNSEKKEKEKENENENKQDQNNNLIWVKIDLKKLFVESSVIVEAKMEKIEKPIELLKQRSAIEKLKKQMASVERKLQEHSSLIEKSNIPERTHAVFEKISKQVSITNMIREKYSPITTEIDKTQELLQVYEPQTKEYQRQANERQKMVNQKIRELRVKKKKLSIQAKNVEKKNSRFDNLRQINLAQLKTKKLKKENKTIKEQYKEIEDLFSKKKDFLLTFVKTKERFIMGQSKYKKQTKEIEELNGTLDTTNNHIKILHQRMKTTNRDQKLEEEILQLKRQIKKYANLNNNMKSQIAQSKLRKDSDSSIGNANQNNSIDFDKKKLSVSISSESIKVLHKTKSVDHLCMKKFITSPSLNDISKLNRKFFDSKRNTLSLKSMRDLNVRKDKTLSVNLKNKLLSPKKKEKRSITKRIVKSEDLNKFNEPIEHKYKKQIKIRSNSSGTKKNNLDAMKKYTQFKTFDELTKFPIAIEYFREYLSDRFKQEPLLFYLACQNFKKYYNREIGEELSDYIIEKYIIQGGLFHLEFPDEISKVLIKNWKISEFSSGMLDAAQQYVYETLIQKNYALFQDSLIFQELLNLDFKENSLYNYSGYKMGTFISETKNNKILNSSFKFKGTARNPIKIIENLIENLIDTLDAHYSRRMNMIHCDSLESSILFKKFIVASGELQKVNLNYIQTLPDESKKIFFINLYNIICIHSLVVNQFPTTPNSLLQFFSTSIYQLDSSFISLSDIKYHILQLSTTNKKISKLPILCEQIQKLEISQVDPRIHFALLSLSSETCLLQAYTSQNLDQQLDFASQEFLKKYLSVDNEKKIINLPYTIEEGYKDFGYNQMTVLIFLRNFWEFDDPLSLYSYQLKSLKTKIEIYIELY</sequence>
<feature type="coiled-coil region" evidence="1">
    <location>
        <begin position="111"/>
        <end position="138"/>
    </location>
</feature>
<proteinExistence type="predicted"/>
<protein>
    <submittedName>
        <fullName evidence="3">Electron carrier/ protein disulfide oxidoreductase</fullName>
    </submittedName>
</protein>
<name>A0ABQ8YIV4_9EUKA</name>
<feature type="coiled-coil region" evidence="1">
    <location>
        <begin position="267"/>
        <end position="413"/>
    </location>
</feature>
<dbReference type="SUPFAM" id="SSF48097">
    <property type="entry name" value="Regulator of G-protein signaling, RGS"/>
    <property type="match status" value="1"/>
</dbReference>
<keyword evidence="1" id="KW-0175">Coiled coil</keyword>
<dbReference type="InterPro" id="IPR006869">
    <property type="entry name" value="DUF547"/>
</dbReference>
<feature type="domain" description="RGS" evidence="2">
    <location>
        <begin position="575"/>
        <end position="693"/>
    </location>
</feature>
<dbReference type="PANTHER" id="PTHR46361">
    <property type="entry name" value="ELECTRON CARRIER/ PROTEIN DISULFIDE OXIDOREDUCTASE"/>
    <property type="match status" value="1"/>
</dbReference>
<evidence type="ECO:0000313" key="4">
    <source>
        <dbReference type="Proteomes" id="UP001150062"/>
    </source>
</evidence>
<dbReference type="Pfam" id="PF04784">
    <property type="entry name" value="DUF547"/>
    <property type="match status" value="1"/>
</dbReference>
<dbReference type="Gene3D" id="1.10.167.10">
    <property type="entry name" value="Regulator of G-protein Signalling 4, domain 2"/>
    <property type="match status" value="1"/>
</dbReference>
<accession>A0ABQ8YIV4</accession>
<dbReference type="InterPro" id="IPR044926">
    <property type="entry name" value="RGS_subdomain_2"/>
</dbReference>
<evidence type="ECO:0000259" key="2">
    <source>
        <dbReference type="PROSITE" id="PS50132"/>
    </source>
</evidence>
<dbReference type="InterPro" id="IPR036305">
    <property type="entry name" value="RGS_sf"/>
</dbReference>
<dbReference type="PANTHER" id="PTHR46361:SF3">
    <property type="entry name" value="ELECTRON CARRIER_ PROTEIN DISULFIDE OXIDOREDUCTASE"/>
    <property type="match status" value="1"/>
</dbReference>
<organism evidence="3 4">
    <name type="scientific">Anaeramoeba flamelloides</name>
    <dbReference type="NCBI Taxonomy" id="1746091"/>
    <lineage>
        <taxon>Eukaryota</taxon>
        <taxon>Metamonada</taxon>
        <taxon>Anaeramoebidae</taxon>
        <taxon>Anaeramoeba</taxon>
    </lineage>
</organism>
<gene>
    <name evidence="3" type="ORF">M0813_21124</name>
</gene>
<reference evidence="3" key="1">
    <citation type="submission" date="2022-08" db="EMBL/GenBank/DDBJ databases">
        <title>Novel sulfate-reducing endosymbionts in the free-living metamonad Anaeramoeba.</title>
        <authorList>
            <person name="Jerlstrom-Hultqvist J."/>
            <person name="Cepicka I."/>
            <person name="Gallot-Lavallee L."/>
            <person name="Salas-Leiva D."/>
            <person name="Curtis B.A."/>
            <person name="Zahonova K."/>
            <person name="Pipaliya S."/>
            <person name="Dacks J."/>
            <person name="Roger A.J."/>
        </authorList>
    </citation>
    <scope>NUCLEOTIDE SEQUENCE</scope>
    <source>
        <strain evidence="3">Schooner1</strain>
    </source>
</reference>